<dbReference type="Pfam" id="PF00583">
    <property type="entry name" value="Acetyltransf_1"/>
    <property type="match status" value="1"/>
</dbReference>
<dbReference type="RefSeq" id="WP_096355329.1">
    <property type="nucleotide sequence ID" value="NZ_AP014946.1"/>
</dbReference>
<protein>
    <submittedName>
        <fullName evidence="4">Acetyltransferase</fullName>
        <ecNumber evidence="4">2.3.1.-</ecNumber>
    </submittedName>
</protein>
<dbReference type="OrthoDB" id="3389160at2"/>
<evidence type="ECO:0000313" key="4">
    <source>
        <dbReference type="EMBL" id="BAT59722.1"/>
    </source>
</evidence>
<dbReference type="PROSITE" id="PS51186">
    <property type="entry name" value="GNAT"/>
    <property type="match status" value="1"/>
</dbReference>
<dbReference type="CDD" id="cd04301">
    <property type="entry name" value="NAT_SF"/>
    <property type="match status" value="1"/>
</dbReference>
<dbReference type="PANTHER" id="PTHR43877">
    <property type="entry name" value="AMINOALKYLPHOSPHONATE N-ACETYLTRANSFERASE-RELATED-RELATED"/>
    <property type="match status" value="1"/>
</dbReference>
<dbReference type="InterPro" id="IPR050832">
    <property type="entry name" value="Bact_Acetyltransf"/>
</dbReference>
<reference evidence="4 5" key="1">
    <citation type="submission" date="2015-08" db="EMBL/GenBank/DDBJ databases">
        <title>Investigation of the bacterial diversity of lava forest soil.</title>
        <authorList>
            <person name="Lee J.S."/>
        </authorList>
    </citation>
    <scope>NUCLEOTIDE SEQUENCE [LARGE SCALE GENOMIC DNA]</scope>
    <source>
        <strain evidence="4 5">GJW-30</strain>
    </source>
</reference>
<evidence type="ECO:0000256" key="2">
    <source>
        <dbReference type="ARBA" id="ARBA00023315"/>
    </source>
</evidence>
<feature type="domain" description="N-acetyltransferase" evidence="3">
    <location>
        <begin position="4"/>
        <end position="174"/>
    </location>
</feature>
<keyword evidence="5" id="KW-1185">Reference proteome</keyword>
<organism evidence="4 5">
    <name type="scientific">Variibacter gotjawalensis</name>
    <dbReference type="NCBI Taxonomy" id="1333996"/>
    <lineage>
        <taxon>Bacteria</taxon>
        <taxon>Pseudomonadati</taxon>
        <taxon>Pseudomonadota</taxon>
        <taxon>Alphaproteobacteria</taxon>
        <taxon>Hyphomicrobiales</taxon>
        <taxon>Nitrobacteraceae</taxon>
        <taxon>Variibacter</taxon>
    </lineage>
</organism>
<keyword evidence="1 4" id="KW-0808">Transferase</keyword>
<accession>A0A0S3PUT4</accession>
<dbReference type="Gene3D" id="3.40.630.30">
    <property type="match status" value="1"/>
</dbReference>
<dbReference type="GO" id="GO:0016747">
    <property type="term" value="F:acyltransferase activity, transferring groups other than amino-acyl groups"/>
    <property type="evidence" value="ECO:0007669"/>
    <property type="project" value="InterPro"/>
</dbReference>
<dbReference type="InterPro" id="IPR016181">
    <property type="entry name" value="Acyl_CoA_acyltransferase"/>
</dbReference>
<name>A0A0S3PUT4_9BRAD</name>
<dbReference type="InterPro" id="IPR000182">
    <property type="entry name" value="GNAT_dom"/>
</dbReference>
<evidence type="ECO:0000259" key="3">
    <source>
        <dbReference type="PROSITE" id="PS51186"/>
    </source>
</evidence>
<dbReference type="PANTHER" id="PTHR43877:SF2">
    <property type="entry name" value="AMINOALKYLPHOSPHONATE N-ACETYLTRANSFERASE-RELATED"/>
    <property type="match status" value="1"/>
</dbReference>
<dbReference type="EC" id="2.3.1.-" evidence="4"/>
<keyword evidence="2 4" id="KW-0012">Acyltransferase</keyword>
<proteinExistence type="predicted"/>
<dbReference type="Proteomes" id="UP000236884">
    <property type="component" value="Chromosome"/>
</dbReference>
<gene>
    <name evidence="4" type="primary">ttr</name>
    <name evidence="4" type="ORF">GJW-30_1_02255</name>
</gene>
<dbReference type="SUPFAM" id="SSF55729">
    <property type="entry name" value="Acyl-CoA N-acyltransferases (Nat)"/>
    <property type="match status" value="1"/>
</dbReference>
<evidence type="ECO:0000256" key="1">
    <source>
        <dbReference type="ARBA" id="ARBA00022679"/>
    </source>
</evidence>
<dbReference type="EMBL" id="AP014946">
    <property type="protein sequence ID" value="BAT59722.1"/>
    <property type="molecule type" value="Genomic_DNA"/>
</dbReference>
<sequence length="184" mass="19759">MSALTIRKLTAAEADAKQSELADVLVDAVANGASVNFMTGFTHDEALVFWRGQIDGVASGDRSLLAASDGRSIVGTVIVYFMQQPNQPHRAEIGKMLVHSSLRRQGLGRRLLEAAEAEALAAGRTLLMLDTETGSAGDKLYRACGWIEFGKVPGHAYRPGGKLATTTFFYKNLSETHRAPPARG</sequence>
<dbReference type="KEGG" id="vgo:GJW-30_1_02255"/>
<evidence type="ECO:0000313" key="5">
    <source>
        <dbReference type="Proteomes" id="UP000236884"/>
    </source>
</evidence>
<dbReference type="AlphaFoldDB" id="A0A0S3PUT4"/>